<dbReference type="HAMAP" id="MF_00561">
    <property type="entry name" value="ADP_PFKinase"/>
    <property type="match status" value="1"/>
</dbReference>
<evidence type="ECO:0000256" key="2">
    <source>
        <dbReference type="ARBA" id="ARBA00022679"/>
    </source>
</evidence>
<dbReference type="GO" id="GO:0006000">
    <property type="term" value="P:fructose metabolic process"/>
    <property type="evidence" value="ECO:0007669"/>
    <property type="project" value="InterPro"/>
</dbReference>
<dbReference type="AlphaFoldDB" id="A0A832YX12"/>
<dbReference type="InterPro" id="IPR029056">
    <property type="entry name" value="Ribokinase-like"/>
</dbReference>
<comment type="pathway">
    <text evidence="7">Carbohydrate degradation; glycolysis.</text>
</comment>
<dbReference type="GO" id="GO:0008443">
    <property type="term" value="F:phosphofructokinase activity"/>
    <property type="evidence" value="ECO:0007669"/>
    <property type="project" value="InterPro"/>
</dbReference>
<dbReference type="GO" id="GO:0006096">
    <property type="term" value="P:glycolytic process"/>
    <property type="evidence" value="ECO:0007669"/>
    <property type="project" value="UniProtKB-UniRule"/>
</dbReference>
<feature type="binding site" evidence="7">
    <location>
        <position position="267"/>
    </location>
    <ligand>
        <name>Mg(2+)</name>
        <dbReference type="ChEBI" id="CHEBI:18420"/>
    </ligand>
</feature>
<feature type="binding site" evidence="7">
    <location>
        <position position="441"/>
    </location>
    <ligand>
        <name>Mg(2+)</name>
        <dbReference type="ChEBI" id="CHEBI:18420"/>
    </ligand>
</feature>
<evidence type="ECO:0000256" key="6">
    <source>
        <dbReference type="ARBA" id="ARBA00023152"/>
    </source>
</evidence>
<organism evidence="8 9">
    <name type="scientific">Methanothermococcus okinawensis</name>
    <dbReference type="NCBI Taxonomy" id="155863"/>
    <lineage>
        <taxon>Archaea</taxon>
        <taxon>Methanobacteriati</taxon>
        <taxon>Methanobacteriota</taxon>
        <taxon>Methanomada group</taxon>
        <taxon>Methanococci</taxon>
        <taxon>Methanococcales</taxon>
        <taxon>Methanococcaceae</taxon>
        <taxon>Methanothermococcus</taxon>
    </lineage>
</organism>
<keyword evidence="1 7" id="KW-0963">Cytoplasm</keyword>
<comment type="function">
    <text evidence="7">Catalyzes the phosphorylation of fructose 6-phosphate to fructose 1,6-bisphosphate using ADP as the phosphate donor.</text>
</comment>
<protein>
    <recommendedName>
        <fullName evidence="7">ADP-specific phosphofructokinase</fullName>
        <ecNumber evidence="7">2.7.1.146</ecNumber>
    </recommendedName>
    <alternativeName>
        <fullName evidence="7">ADP-dependent phosphofructokinase</fullName>
        <shortName evidence="7">ADP-Pfk</shortName>
    </alternativeName>
</protein>
<evidence type="ECO:0000256" key="3">
    <source>
        <dbReference type="ARBA" id="ARBA00022723"/>
    </source>
</evidence>
<dbReference type="Proteomes" id="UP000605144">
    <property type="component" value="Unassembled WGS sequence"/>
</dbReference>
<feature type="binding site" evidence="7">
    <location>
        <position position="297"/>
    </location>
    <ligand>
        <name>Mg(2+)</name>
        <dbReference type="ChEBI" id="CHEBI:18420"/>
    </ligand>
</feature>
<dbReference type="GO" id="GO:0000287">
    <property type="term" value="F:magnesium ion binding"/>
    <property type="evidence" value="ECO:0007669"/>
    <property type="project" value="InterPro"/>
</dbReference>
<reference evidence="8" key="1">
    <citation type="journal article" date="2020" name="ISME J.">
        <title>Gammaproteobacteria mediating utilization of methyl-, sulfur- and petroleum organic compounds in deep ocean hydrothermal plumes.</title>
        <authorList>
            <person name="Zhou Z."/>
            <person name="Liu Y."/>
            <person name="Pan J."/>
            <person name="Cron B.R."/>
            <person name="Toner B.M."/>
            <person name="Anantharaman K."/>
            <person name="Breier J.A."/>
            <person name="Dick G.J."/>
            <person name="Li M."/>
        </authorList>
    </citation>
    <scope>NUCLEOTIDE SEQUENCE</scope>
    <source>
        <strain evidence="8">SZUA-1385</strain>
    </source>
</reference>
<dbReference type="GO" id="GO:0005737">
    <property type="term" value="C:cytoplasm"/>
    <property type="evidence" value="ECO:0007669"/>
    <property type="project" value="UniProtKB-SubCell"/>
</dbReference>
<dbReference type="GO" id="GO:0043844">
    <property type="term" value="F:ADP-specific phosphofructokinase activity"/>
    <property type="evidence" value="ECO:0007669"/>
    <property type="project" value="UniProtKB-EC"/>
</dbReference>
<comment type="catalytic activity">
    <reaction evidence="7">
        <text>beta-D-fructose 6-phosphate + ADP = beta-D-fructose 1,6-bisphosphate + AMP + H(+)</text>
        <dbReference type="Rhea" id="RHEA:20105"/>
        <dbReference type="ChEBI" id="CHEBI:15378"/>
        <dbReference type="ChEBI" id="CHEBI:32966"/>
        <dbReference type="ChEBI" id="CHEBI:57634"/>
        <dbReference type="ChEBI" id="CHEBI:456215"/>
        <dbReference type="ChEBI" id="CHEBI:456216"/>
        <dbReference type="EC" id="2.7.1.146"/>
    </reaction>
</comment>
<evidence type="ECO:0000256" key="5">
    <source>
        <dbReference type="ARBA" id="ARBA00022842"/>
    </source>
</evidence>
<comment type="subcellular location">
    <subcellularLocation>
        <location evidence="7">Cytoplasm</location>
    </subcellularLocation>
</comment>
<evidence type="ECO:0000256" key="1">
    <source>
        <dbReference type="ARBA" id="ARBA00022490"/>
    </source>
</evidence>
<dbReference type="PIRSF" id="PIRSF015883">
    <property type="entry name" value="ADP-Pfk_glckin"/>
    <property type="match status" value="1"/>
</dbReference>
<dbReference type="Gene3D" id="3.40.1190.20">
    <property type="match status" value="1"/>
</dbReference>
<sequence length="464" mass="53408">MELINNFSNISVFLAYNANVDAIKFFNDGKEVEELINQFGIEEIIETMEKYPRKIKSPVDFIARLIHCMENGKPAEIPIVEDESLNNWFNRIKYDEERIGGQVGIISNLLSLLNLKRIIAYTPLLSKKQSEMFNDSDNLLYPVVIDGKLFLKKPKEAYREEDPLKINRIFEYRENLEFYLGEKKIITPHANRLIVASRPDKLRIEIGEDLKKKLPEIGEIVDCAILSGYQGIKERYSDGKDDHYYIERAREDISLLKRNKDIKIHLEFASIQSKRLRKMIVDNIIPKVDSLGMDETEIANVINVMGYEDLSNIILKNSRIEDVLYASKILLEDYNNLEIVQVHTLYYIMCLCRRDNLLSEGELEKTLDLATILAGTKAKLGKISTIEDLKEGAKIPYNEHEGFFKKVIKDLRENPGYRDYKIALVPSRLVKSPKSTVGLGDTISSGAFIGYVSMLRDKIKIRNN</sequence>
<dbReference type="InterPro" id="IPR011790">
    <property type="entry name" value="ADP_PFK_arc"/>
</dbReference>
<dbReference type="Pfam" id="PF04587">
    <property type="entry name" value="ADP_PFK_GK"/>
    <property type="match status" value="1"/>
</dbReference>
<dbReference type="EMBL" id="DQSV01000063">
    <property type="protein sequence ID" value="HIP17305.1"/>
    <property type="molecule type" value="Genomic_DNA"/>
</dbReference>
<dbReference type="PROSITE" id="PS51255">
    <property type="entry name" value="ADPK"/>
    <property type="match status" value="1"/>
</dbReference>
<keyword evidence="4 7" id="KW-0418">Kinase</keyword>
<comment type="similarity">
    <text evidence="7">Belongs to the carbohydrate kinase PfkC family.</text>
</comment>
<proteinExistence type="inferred from homology"/>
<accession>A0A832YX12</accession>
<keyword evidence="6 7" id="KW-0324">Glycolysis</keyword>
<dbReference type="Gene3D" id="3.30.1110.20">
    <property type="match status" value="1"/>
</dbReference>
<name>A0A832YX12_9EURY</name>
<dbReference type="InterPro" id="IPR007666">
    <property type="entry name" value="ADP_PFK/GK"/>
</dbReference>
<evidence type="ECO:0000313" key="8">
    <source>
        <dbReference type="EMBL" id="HIP17305.1"/>
    </source>
</evidence>
<dbReference type="SUPFAM" id="SSF53613">
    <property type="entry name" value="Ribokinase-like"/>
    <property type="match status" value="1"/>
</dbReference>
<keyword evidence="3 7" id="KW-0479">Metal-binding</keyword>
<comment type="caution">
    <text evidence="8">The sequence shown here is derived from an EMBL/GenBank/DDBJ whole genome shotgun (WGS) entry which is preliminary data.</text>
</comment>
<gene>
    <name evidence="7" type="primary">pfkC</name>
    <name evidence="8" type="ORF">EYG76_03255</name>
</gene>
<evidence type="ECO:0000313" key="9">
    <source>
        <dbReference type="Proteomes" id="UP000605144"/>
    </source>
</evidence>
<dbReference type="PANTHER" id="PTHR21208:SF1">
    <property type="entry name" value="ADP-DEPENDENT GLUCOKINASE"/>
    <property type="match status" value="1"/>
</dbReference>
<keyword evidence="2 7" id="KW-0808">Transferase</keyword>
<feature type="active site" description="Proton acceptor" evidence="7">
    <location>
        <position position="441"/>
    </location>
</feature>
<evidence type="ECO:0000256" key="4">
    <source>
        <dbReference type="ARBA" id="ARBA00022777"/>
    </source>
</evidence>
<keyword evidence="5 7" id="KW-0460">Magnesium</keyword>
<evidence type="ECO:0000256" key="7">
    <source>
        <dbReference type="HAMAP-Rule" id="MF_00561"/>
    </source>
</evidence>
<dbReference type="UniPathway" id="UPA00109"/>
<comment type="cofactor">
    <cofactor evidence="7">
        <name>Mg(2+)</name>
        <dbReference type="ChEBI" id="CHEBI:18420"/>
    </cofactor>
    <text evidence="7">Binds 1 Mg(2+) ion per subunit.</text>
</comment>
<dbReference type="InterPro" id="IPR015990">
    <property type="entry name" value="ADP_PFK/GK_arc"/>
</dbReference>
<dbReference type="NCBIfam" id="TIGR02045">
    <property type="entry name" value="P_fruct_ADP"/>
    <property type="match status" value="1"/>
</dbReference>
<dbReference type="PANTHER" id="PTHR21208">
    <property type="entry name" value="ADP-DEPENDENT GLUCOKINASE"/>
    <property type="match status" value="1"/>
</dbReference>
<dbReference type="EC" id="2.7.1.146" evidence="7"/>